<feature type="transmembrane region" description="Helical" evidence="1">
    <location>
        <begin position="342"/>
        <end position="375"/>
    </location>
</feature>
<sequence length="419" mass="46481">MPLERIWDITVLRSEGLQALRSENSWRPVITIEDGHSQHLHEVRLGSDGQNPDQKASGFRLYEVNAPSITIKAWYRPMARRSKKKLLGTATYSLVQLEAQTHKIDVSLVPQANNINTNSSLLPIIFLRVKPASSTWPHENVATPTHDLQLFPAPDVCQSLPPSPDPSYLSPNMLGLSMTPASTGSGSSTPRRSYDDIFEPLLLSSSSLLSPMTVPSPLPQHCDIDEPLREFNLAERLISSFTIYRELKCAKFENDFEAAFSKQQEEWTYVAGLLLALIAVNTAVFSVTPDSQFGVTSSARLTVAASAITSGLGLVCDVWFISRYRFGPISTLTQRSLDLFGTHFFFAFSARIPMLCLVVSSMWLLAFIGIMAYVISSDVVLVVGIFVGVGMTAQVWVFVAYWCARKVGRGLRMVLRERC</sequence>
<keyword evidence="1" id="KW-0812">Transmembrane</keyword>
<evidence type="ECO:0000313" key="4">
    <source>
        <dbReference type="Proteomes" id="UP001175226"/>
    </source>
</evidence>
<dbReference type="Proteomes" id="UP001175226">
    <property type="component" value="Unassembled WGS sequence"/>
</dbReference>
<protein>
    <submittedName>
        <fullName evidence="3">Uncharacterized protein</fullName>
    </submittedName>
</protein>
<gene>
    <name evidence="3" type="ORF">EV421DRAFT_1850519</name>
    <name evidence="2" type="ORF">EV421DRAFT_1857253</name>
</gene>
<feature type="transmembrane region" description="Helical" evidence="1">
    <location>
        <begin position="381"/>
        <end position="404"/>
    </location>
</feature>
<evidence type="ECO:0000313" key="3">
    <source>
        <dbReference type="EMBL" id="KAK0432196.1"/>
    </source>
</evidence>
<keyword evidence="1" id="KW-1133">Transmembrane helix</keyword>
<evidence type="ECO:0000256" key="1">
    <source>
        <dbReference type="SAM" id="Phobius"/>
    </source>
</evidence>
<accession>A0AA39MES2</accession>
<proteinExistence type="predicted"/>
<name>A0AA39MES2_9AGAR</name>
<dbReference type="EMBL" id="JAUEPT010000099">
    <property type="protein sequence ID" value="KAK0432196.1"/>
    <property type="molecule type" value="Genomic_DNA"/>
</dbReference>
<dbReference type="AlphaFoldDB" id="A0AA39MES2"/>
<feature type="transmembrane region" description="Helical" evidence="1">
    <location>
        <begin position="267"/>
        <end position="287"/>
    </location>
</feature>
<reference evidence="3" key="1">
    <citation type="submission" date="2023-06" db="EMBL/GenBank/DDBJ databases">
        <authorList>
            <consortium name="Lawrence Berkeley National Laboratory"/>
            <person name="Ahrendt S."/>
            <person name="Sahu N."/>
            <person name="Indic B."/>
            <person name="Wong-Bajracharya J."/>
            <person name="Merenyi Z."/>
            <person name="Ke H.-M."/>
            <person name="Monk M."/>
            <person name="Kocsube S."/>
            <person name="Drula E."/>
            <person name="Lipzen A."/>
            <person name="Balint B."/>
            <person name="Henrissat B."/>
            <person name="Andreopoulos B."/>
            <person name="Martin F.M."/>
            <person name="Harder C.B."/>
            <person name="Rigling D."/>
            <person name="Ford K.L."/>
            <person name="Foster G.D."/>
            <person name="Pangilinan J."/>
            <person name="Papanicolaou A."/>
            <person name="Barry K."/>
            <person name="LaButti K."/>
            <person name="Viragh M."/>
            <person name="Koriabine M."/>
            <person name="Yan M."/>
            <person name="Riley R."/>
            <person name="Champramary S."/>
            <person name="Plett K.L."/>
            <person name="Tsai I.J."/>
            <person name="Slot J."/>
            <person name="Sipos G."/>
            <person name="Plett J."/>
            <person name="Nagy L.G."/>
            <person name="Grigoriev I.V."/>
        </authorList>
    </citation>
    <scope>NUCLEOTIDE SEQUENCE</scope>
    <source>
        <strain evidence="3">FPL87.14</strain>
    </source>
</reference>
<keyword evidence="4" id="KW-1185">Reference proteome</keyword>
<keyword evidence="1" id="KW-0472">Membrane</keyword>
<feature type="transmembrane region" description="Helical" evidence="1">
    <location>
        <begin position="299"/>
        <end position="321"/>
    </location>
</feature>
<organism evidence="3 4">
    <name type="scientific">Armillaria borealis</name>
    <dbReference type="NCBI Taxonomy" id="47425"/>
    <lineage>
        <taxon>Eukaryota</taxon>
        <taxon>Fungi</taxon>
        <taxon>Dikarya</taxon>
        <taxon>Basidiomycota</taxon>
        <taxon>Agaricomycotina</taxon>
        <taxon>Agaricomycetes</taxon>
        <taxon>Agaricomycetidae</taxon>
        <taxon>Agaricales</taxon>
        <taxon>Marasmiineae</taxon>
        <taxon>Physalacriaceae</taxon>
        <taxon>Armillaria</taxon>
    </lineage>
</organism>
<evidence type="ECO:0000313" key="2">
    <source>
        <dbReference type="EMBL" id="KAK0430637.1"/>
    </source>
</evidence>
<dbReference type="EMBL" id="JAUEPT010000138">
    <property type="protein sequence ID" value="KAK0430637.1"/>
    <property type="molecule type" value="Genomic_DNA"/>
</dbReference>
<comment type="caution">
    <text evidence="3">The sequence shown here is derived from an EMBL/GenBank/DDBJ whole genome shotgun (WGS) entry which is preliminary data.</text>
</comment>